<evidence type="ECO:0000256" key="1">
    <source>
        <dbReference type="SAM" id="MobiDB-lite"/>
    </source>
</evidence>
<feature type="compositionally biased region" description="Low complexity" evidence="1">
    <location>
        <begin position="341"/>
        <end position="360"/>
    </location>
</feature>
<organism evidence="3 4">
    <name type="scientific">Sphingobium fluviale</name>
    <dbReference type="NCBI Taxonomy" id="2506423"/>
    <lineage>
        <taxon>Bacteria</taxon>
        <taxon>Pseudomonadati</taxon>
        <taxon>Pseudomonadota</taxon>
        <taxon>Alphaproteobacteria</taxon>
        <taxon>Sphingomonadales</taxon>
        <taxon>Sphingomonadaceae</taxon>
        <taxon>Sphingobium</taxon>
    </lineage>
</organism>
<name>A0A4Q1KJI0_9SPHN</name>
<keyword evidence="2" id="KW-0732">Signal</keyword>
<evidence type="ECO:0000313" key="4">
    <source>
        <dbReference type="Proteomes" id="UP000290958"/>
    </source>
</evidence>
<dbReference type="AlphaFoldDB" id="A0A4Q1KJI0"/>
<sequence>MIARYFSKKTGIGCAFFCLLASIHFTLLAQTPTQTTLDENGITLKFSASRAGEQLDFFAINLGHLGVYSIGSDGVIRLNLSRVSPRPGVCFFAVNTQSQTLIRFSAQNGFRNPFWEQRGTTGAQRQTDRSVAQIEKDIRDFEARLVDARAILAREDGGRYRNGQCFRAAVRRRARPTFGFEGNGAAIYAASRCERVIGVRPLNCEAVLSRVELDDNAPFLAPQCNTLMSASRQVIAGPHDKNDAAAHEAIVNRYAGQAVTDADSRPRLAGQCIAEIRQASISLLSQWREERDRVNGEEDRAFAGCTKALEIVADETVLRQELAEELAAARARDAIRPKRGAPAPASRSASAYPCSPNTGN</sequence>
<keyword evidence="4" id="KW-1185">Reference proteome</keyword>
<evidence type="ECO:0000313" key="3">
    <source>
        <dbReference type="EMBL" id="RXR29535.1"/>
    </source>
</evidence>
<evidence type="ECO:0008006" key="5">
    <source>
        <dbReference type="Google" id="ProtNLM"/>
    </source>
</evidence>
<feature type="signal peptide" evidence="2">
    <location>
        <begin position="1"/>
        <end position="29"/>
    </location>
</feature>
<feature type="region of interest" description="Disordered" evidence="1">
    <location>
        <begin position="329"/>
        <end position="360"/>
    </location>
</feature>
<dbReference type="EMBL" id="SBKP01000004">
    <property type="protein sequence ID" value="RXR29535.1"/>
    <property type="molecule type" value="Genomic_DNA"/>
</dbReference>
<comment type="caution">
    <text evidence="3">The sequence shown here is derived from an EMBL/GenBank/DDBJ whole genome shotgun (WGS) entry which is preliminary data.</text>
</comment>
<gene>
    <name evidence="3" type="ORF">EQG66_06185</name>
</gene>
<dbReference type="Proteomes" id="UP000290958">
    <property type="component" value="Unassembled WGS sequence"/>
</dbReference>
<dbReference type="RefSeq" id="WP_129403725.1">
    <property type="nucleotide sequence ID" value="NZ_SBKP01000004.1"/>
</dbReference>
<feature type="chain" id="PRO_5020927657" description="DUF4398 domain-containing protein" evidence="2">
    <location>
        <begin position="30"/>
        <end position="360"/>
    </location>
</feature>
<evidence type="ECO:0000256" key="2">
    <source>
        <dbReference type="SAM" id="SignalP"/>
    </source>
</evidence>
<protein>
    <recommendedName>
        <fullName evidence="5">DUF4398 domain-containing protein</fullName>
    </recommendedName>
</protein>
<accession>A0A4Q1KJI0</accession>
<proteinExistence type="predicted"/>
<reference evidence="4" key="1">
    <citation type="submission" date="2019-01" db="EMBL/GenBank/DDBJ databases">
        <title>Cytophagaceae bacterium strain CAR-16.</title>
        <authorList>
            <person name="Chen W.-M."/>
        </authorList>
    </citation>
    <scope>NUCLEOTIDE SEQUENCE [LARGE SCALE GENOMIC DNA]</scope>
    <source>
        <strain evidence="4">CHR27</strain>
    </source>
</reference>